<keyword evidence="15" id="KW-1185">Reference proteome</keyword>
<keyword evidence="2" id="KW-0813">Transport</keyword>
<feature type="transmembrane region" description="Helical" evidence="10">
    <location>
        <begin position="263"/>
        <end position="281"/>
    </location>
</feature>
<feature type="transmembrane region" description="Helical" evidence="10">
    <location>
        <begin position="358"/>
        <end position="377"/>
    </location>
</feature>
<feature type="transmembrane region" description="Helical" evidence="10">
    <location>
        <begin position="35"/>
        <end position="53"/>
    </location>
</feature>
<feature type="domain" description="Cation/H(+) antiporter C-terminal" evidence="13">
    <location>
        <begin position="576"/>
        <end position="721"/>
    </location>
</feature>
<dbReference type="PANTHER" id="PTHR32468">
    <property type="entry name" value="CATION/H + ANTIPORTER"/>
    <property type="match status" value="1"/>
</dbReference>
<dbReference type="GO" id="GO:0015297">
    <property type="term" value="F:antiporter activity"/>
    <property type="evidence" value="ECO:0007669"/>
    <property type="project" value="InterPro"/>
</dbReference>
<feature type="domain" description="Cation/H(+) antiporter central" evidence="12">
    <location>
        <begin position="470"/>
        <end position="562"/>
    </location>
</feature>
<comment type="similarity">
    <text evidence="9">Belongs to the monovalent cation:proton antiporter 2 (CPA2) transporter (TC 2.A.37) family. CHX (TC 2.A.37.4) subfamily.</text>
</comment>
<protein>
    <submittedName>
        <fullName evidence="14">Putative Cation proton exchanger</fullName>
    </submittedName>
</protein>
<gene>
    <name evidence="14" type="ORF">HS088_TW04G00830</name>
</gene>
<evidence type="ECO:0000256" key="9">
    <source>
        <dbReference type="ARBA" id="ARBA00038341"/>
    </source>
</evidence>
<dbReference type="Pfam" id="PF23259">
    <property type="entry name" value="CHX17_C"/>
    <property type="match status" value="1"/>
</dbReference>
<dbReference type="GO" id="GO:0016020">
    <property type="term" value="C:membrane"/>
    <property type="evidence" value="ECO:0007669"/>
    <property type="project" value="UniProtKB-SubCell"/>
</dbReference>
<feature type="transmembrane region" description="Helical" evidence="10">
    <location>
        <begin position="172"/>
        <end position="195"/>
    </location>
</feature>
<feature type="transmembrane region" description="Helical" evidence="10">
    <location>
        <begin position="65"/>
        <end position="82"/>
    </location>
</feature>
<dbReference type="GO" id="GO:0012505">
    <property type="term" value="C:endomembrane system"/>
    <property type="evidence" value="ECO:0007669"/>
    <property type="project" value="TreeGrafter"/>
</dbReference>
<keyword evidence="7" id="KW-0406">Ion transport</keyword>
<evidence type="ECO:0000256" key="2">
    <source>
        <dbReference type="ARBA" id="ARBA00022448"/>
    </source>
</evidence>
<evidence type="ECO:0000256" key="5">
    <source>
        <dbReference type="ARBA" id="ARBA00022958"/>
    </source>
</evidence>
<feature type="domain" description="Cation/H+ exchanger transmembrane" evidence="11">
    <location>
        <begin position="7"/>
        <end position="376"/>
    </location>
</feature>
<comment type="caution">
    <text evidence="14">The sequence shown here is derived from an EMBL/GenBank/DDBJ whole genome shotgun (WGS) entry which is preliminary data.</text>
</comment>
<evidence type="ECO:0000256" key="6">
    <source>
        <dbReference type="ARBA" id="ARBA00022989"/>
    </source>
</evidence>
<sequence length="733" mass="81795">MLCVSQAGIVIGSTVLEHLMPELHAALFPPESDQLFKGLTRFGFLIFVFMAGVRMDVNLVIKLGTKAWIIGIVTLIVPFLYIQHPMFEVFYQFKDNENEKVSYTVQQEIDNSRLYLLTLLSTQFPGVGWLLMHLKMSNTQMGHLALASALISELTRLSYLTLIVFMSEAVEFAPRIVLKSAFLCFFIIVLIVRVLRPLMLWVIRRTPEGKQVKEIYIAFIVAAVLFLALIGDGVGINFLFWPFVLGLAVPTGPPLASTLEEKFDTFVTGLLIPLLATYCGIKTDIPYMLSHYEASRVLLDFSAVVGILLKIVLLFVTALFCRMSVQEAAAFSLILNVKGIPELGLFASFTYDEVSFKTLSSAVVITFTVVAIVSILVRKLYDPSKRYTGYKNRSIMLTPSEGALQILACAYRQEDAVAAIKLLEVSNPSKESPLGVYGLYLEELVGSANPQLINHQLGQKHRTSSHHGLRSQQIIDIFHYFKSQHKKTAQVNFFTALSLPKLMHEDICWVAFDKAVSLIILPFHKKWNTKGDLVSDSQDLRALNINVLDKAPCSVGILLDRRRTRGLSSMFVCSSSFHVAVLFLDGEDDREALAYGIRMAGCPNVLLTILHFKTAQESGQENWRRMIENESLRTIKHELTKSEKVKYQEVIVGDGSKTASIVPSLQYDYDLIMVGRRHDLDSLIISGLSDWNESEELGPLGDLLASSEITAPASVLVVQQQILTASHSSTLNN</sequence>
<keyword evidence="8 10" id="KW-0472">Membrane</keyword>
<keyword evidence="6 10" id="KW-1133">Transmembrane helix</keyword>
<dbReference type="InParanoid" id="A0A7J7DRF9"/>
<feature type="transmembrane region" description="Helical" evidence="10">
    <location>
        <begin position="144"/>
        <end position="166"/>
    </location>
</feature>
<accession>A0A7J7DRF9</accession>
<reference evidence="14 15" key="1">
    <citation type="journal article" date="2020" name="Nat. Commun.">
        <title>Genome of Tripterygium wilfordii and identification of cytochrome P450 involved in triptolide biosynthesis.</title>
        <authorList>
            <person name="Tu L."/>
            <person name="Su P."/>
            <person name="Zhang Z."/>
            <person name="Gao L."/>
            <person name="Wang J."/>
            <person name="Hu T."/>
            <person name="Zhou J."/>
            <person name="Zhang Y."/>
            <person name="Zhao Y."/>
            <person name="Liu Y."/>
            <person name="Song Y."/>
            <person name="Tong Y."/>
            <person name="Lu Y."/>
            <person name="Yang J."/>
            <person name="Xu C."/>
            <person name="Jia M."/>
            <person name="Peters R.J."/>
            <person name="Huang L."/>
            <person name="Gao W."/>
        </authorList>
    </citation>
    <scope>NUCLEOTIDE SEQUENCE [LARGE SCALE GENOMIC DNA]</scope>
    <source>
        <strain evidence="15">cv. XIE 37</strain>
        <tissue evidence="14">Leaf</tissue>
    </source>
</reference>
<dbReference type="AlphaFoldDB" id="A0A7J7DRF9"/>
<evidence type="ECO:0000256" key="1">
    <source>
        <dbReference type="ARBA" id="ARBA00004141"/>
    </source>
</evidence>
<feature type="transmembrane region" description="Helical" evidence="10">
    <location>
        <begin position="301"/>
        <end position="325"/>
    </location>
</feature>
<evidence type="ECO:0000256" key="10">
    <source>
        <dbReference type="SAM" id="Phobius"/>
    </source>
</evidence>
<evidence type="ECO:0000256" key="3">
    <source>
        <dbReference type="ARBA" id="ARBA00022538"/>
    </source>
</evidence>
<dbReference type="PANTHER" id="PTHR32468:SF22">
    <property type="entry name" value="CATION_H(+) ANTIPORTER 3-LIKE"/>
    <property type="match status" value="1"/>
</dbReference>
<dbReference type="Pfam" id="PF00999">
    <property type="entry name" value="Na_H_Exchanger"/>
    <property type="match status" value="1"/>
</dbReference>
<comment type="subcellular location">
    <subcellularLocation>
        <location evidence="1">Membrane</location>
        <topology evidence="1">Multi-pass membrane protein</topology>
    </subcellularLocation>
</comment>
<evidence type="ECO:0000256" key="8">
    <source>
        <dbReference type="ARBA" id="ARBA00023136"/>
    </source>
</evidence>
<evidence type="ECO:0000313" key="14">
    <source>
        <dbReference type="EMBL" id="KAF5748869.1"/>
    </source>
</evidence>
<keyword evidence="3" id="KW-0633">Potassium transport</keyword>
<dbReference type="InterPro" id="IPR057291">
    <property type="entry name" value="CHX17_2nd"/>
</dbReference>
<evidence type="ECO:0000313" key="15">
    <source>
        <dbReference type="Proteomes" id="UP000593562"/>
    </source>
</evidence>
<evidence type="ECO:0000256" key="7">
    <source>
        <dbReference type="ARBA" id="ARBA00023065"/>
    </source>
</evidence>
<dbReference type="InterPro" id="IPR057290">
    <property type="entry name" value="CHX17_C"/>
</dbReference>
<evidence type="ECO:0000259" key="13">
    <source>
        <dbReference type="Pfam" id="PF23259"/>
    </source>
</evidence>
<feature type="transmembrane region" description="Helical" evidence="10">
    <location>
        <begin position="114"/>
        <end position="132"/>
    </location>
</feature>
<dbReference type="Gene3D" id="1.20.1530.20">
    <property type="match status" value="1"/>
</dbReference>
<proteinExistence type="inferred from homology"/>
<dbReference type="GO" id="GO:0006813">
    <property type="term" value="P:potassium ion transport"/>
    <property type="evidence" value="ECO:0007669"/>
    <property type="project" value="UniProtKB-KW"/>
</dbReference>
<dbReference type="Proteomes" id="UP000593562">
    <property type="component" value="Unassembled WGS sequence"/>
</dbReference>
<dbReference type="EMBL" id="JAAARO010000004">
    <property type="protein sequence ID" value="KAF5748869.1"/>
    <property type="molecule type" value="Genomic_DNA"/>
</dbReference>
<feature type="transmembrane region" description="Helical" evidence="10">
    <location>
        <begin position="216"/>
        <end position="243"/>
    </location>
</feature>
<evidence type="ECO:0000256" key="4">
    <source>
        <dbReference type="ARBA" id="ARBA00022692"/>
    </source>
</evidence>
<evidence type="ECO:0000259" key="11">
    <source>
        <dbReference type="Pfam" id="PF00999"/>
    </source>
</evidence>
<keyword evidence="4 10" id="KW-0812">Transmembrane</keyword>
<dbReference type="GO" id="GO:1902600">
    <property type="term" value="P:proton transmembrane transport"/>
    <property type="evidence" value="ECO:0007669"/>
    <property type="project" value="InterPro"/>
</dbReference>
<dbReference type="InterPro" id="IPR050794">
    <property type="entry name" value="CPA2_transporter"/>
</dbReference>
<dbReference type="InterPro" id="IPR038770">
    <property type="entry name" value="Na+/solute_symporter_sf"/>
</dbReference>
<organism evidence="14 15">
    <name type="scientific">Tripterygium wilfordii</name>
    <name type="common">Thunder God vine</name>
    <dbReference type="NCBI Taxonomy" id="458696"/>
    <lineage>
        <taxon>Eukaryota</taxon>
        <taxon>Viridiplantae</taxon>
        <taxon>Streptophyta</taxon>
        <taxon>Embryophyta</taxon>
        <taxon>Tracheophyta</taxon>
        <taxon>Spermatophyta</taxon>
        <taxon>Magnoliopsida</taxon>
        <taxon>eudicotyledons</taxon>
        <taxon>Gunneridae</taxon>
        <taxon>Pentapetalae</taxon>
        <taxon>rosids</taxon>
        <taxon>fabids</taxon>
        <taxon>Celastrales</taxon>
        <taxon>Celastraceae</taxon>
        <taxon>Tripterygium</taxon>
    </lineage>
</organism>
<dbReference type="InterPro" id="IPR006153">
    <property type="entry name" value="Cation/H_exchanger_TM"/>
</dbReference>
<dbReference type="GO" id="GO:0006885">
    <property type="term" value="P:regulation of pH"/>
    <property type="evidence" value="ECO:0007669"/>
    <property type="project" value="TreeGrafter"/>
</dbReference>
<name>A0A7J7DRF9_TRIWF</name>
<evidence type="ECO:0000259" key="12">
    <source>
        <dbReference type="Pfam" id="PF23256"/>
    </source>
</evidence>
<dbReference type="Pfam" id="PF23256">
    <property type="entry name" value="CHX17_2nd"/>
    <property type="match status" value="1"/>
</dbReference>
<keyword evidence="5" id="KW-0630">Potassium</keyword>
<dbReference type="OrthoDB" id="1938353at2759"/>